<reference evidence="1 2" key="1">
    <citation type="submission" date="2018-06" db="EMBL/GenBank/DDBJ databases">
        <authorList>
            <consortium name="Pathogen Informatics"/>
            <person name="Doyle S."/>
        </authorList>
    </citation>
    <scope>NUCLEOTIDE SEQUENCE [LARGE SCALE GENOMIC DNA]</scope>
    <source>
        <strain evidence="1 2">NCTC10638</strain>
    </source>
</reference>
<dbReference type="Gene3D" id="3.40.50.300">
    <property type="entry name" value="P-loop containing nucleotide triphosphate hydrolases"/>
    <property type="match status" value="1"/>
</dbReference>
<evidence type="ECO:0000313" key="1">
    <source>
        <dbReference type="EMBL" id="STY60640.1"/>
    </source>
</evidence>
<evidence type="ECO:0000313" key="2">
    <source>
        <dbReference type="Proteomes" id="UP000254802"/>
    </source>
</evidence>
<gene>
    <name evidence="1" type="ORF">NCTC10638_01846</name>
</gene>
<dbReference type="EMBL" id="UGPN01000002">
    <property type="protein sequence ID" value="STY60640.1"/>
    <property type="molecule type" value="Genomic_DNA"/>
</dbReference>
<proteinExistence type="predicted"/>
<dbReference type="AlphaFoldDB" id="A0A378MWQ8"/>
<protein>
    <submittedName>
        <fullName evidence="1">Uncharacterized protein</fullName>
    </submittedName>
</protein>
<accession>A0A378MWQ8</accession>
<sequence>MKALELIDLVKTYPTGVKAVKGINLVVEQGDFYALLGITGQVNLLLLHYQLTGK</sequence>
<dbReference type="SUPFAM" id="SSF52540">
    <property type="entry name" value="P-loop containing nucleoside triphosphate hydrolases"/>
    <property type="match status" value="1"/>
</dbReference>
<name>A0A378MWQ8_MANHA</name>
<dbReference type="Proteomes" id="UP000254802">
    <property type="component" value="Unassembled WGS sequence"/>
</dbReference>
<organism evidence="1 2">
    <name type="scientific">Mannheimia haemolytica</name>
    <name type="common">Pasteurella haemolytica</name>
    <dbReference type="NCBI Taxonomy" id="75985"/>
    <lineage>
        <taxon>Bacteria</taxon>
        <taxon>Pseudomonadati</taxon>
        <taxon>Pseudomonadota</taxon>
        <taxon>Gammaproteobacteria</taxon>
        <taxon>Pasteurellales</taxon>
        <taxon>Pasteurellaceae</taxon>
        <taxon>Mannheimia</taxon>
    </lineage>
</organism>
<dbReference type="InterPro" id="IPR027417">
    <property type="entry name" value="P-loop_NTPase"/>
</dbReference>